<dbReference type="Proteomes" id="UP001367508">
    <property type="component" value="Unassembled WGS sequence"/>
</dbReference>
<dbReference type="EMBL" id="JAYMYQ010000002">
    <property type="protein sequence ID" value="KAK7349732.1"/>
    <property type="molecule type" value="Genomic_DNA"/>
</dbReference>
<dbReference type="AlphaFoldDB" id="A0AAN9MD25"/>
<evidence type="ECO:0000313" key="3">
    <source>
        <dbReference type="Proteomes" id="UP001367508"/>
    </source>
</evidence>
<gene>
    <name evidence="2" type="ORF">VNO77_07349</name>
</gene>
<comment type="caution">
    <text evidence="2">The sequence shown here is derived from an EMBL/GenBank/DDBJ whole genome shotgun (WGS) entry which is preliminary data.</text>
</comment>
<protein>
    <submittedName>
        <fullName evidence="2">Uncharacterized protein</fullName>
    </submittedName>
</protein>
<proteinExistence type="predicted"/>
<evidence type="ECO:0000313" key="2">
    <source>
        <dbReference type="EMBL" id="KAK7349732.1"/>
    </source>
</evidence>
<feature type="region of interest" description="Disordered" evidence="1">
    <location>
        <begin position="1"/>
        <end position="24"/>
    </location>
</feature>
<name>A0AAN9MD25_CANGL</name>
<accession>A0AAN9MD25</accession>
<reference evidence="2 3" key="1">
    <citation type="submission" date="2024-01" db="EMBL/GenBank/DDBJ databases">
        <title>The genomes of 5 underutilized Papilionoideae crops provide insights into root nodulation and disease resistanc.</title>
        <authorList>
            <person name="Jiang F."/>
        </authorList>
    </citation>
    <scope>NUCLEOTIDE SEQUENCE [LARGE SCALE GENOMIC DNA]</scope>
    <source>
        <strain evidence="2">LVBAO_FW01</strain>
        <tissue evidence="2">Leaves</tissue>
    </source>
</reference>
<evidence type="ECO:0000256" key="1">
    <source>
        <dbReference type="SAM" id="MobiDB-lite"/>
    </source>
</evidence>
<organism evidence="2 3">
    <name type="scientific">Canavalia gladiata</name>
    <name type="common">Sword bean</name>
    <name type="synonym">Dolichos gladiatus</name>
    <dbReference type="NCBI Taxonomy" id="3824"/>
    <lineage>
        <taxon>Eukaryota</taxon>
        <taxon>Viridiplantae</taxon>
        <taxon>Streptophyta</taxon>
        <taxon>Embryophyta</taxon>
        <taxon>Tracheophyta</taxon>
        <taxon>Spermatophyta</taxon>
        <taxon>Magnoliopsida</taxon>
        <taxon>eudicotyledons</taxon>
        <taxon>Gunneridae</taxon>
        <taxon>Pentapetalae</taxon>
        <taxon>rosids</taxon>
        <taxon>fabids</taxon>
        <taxon>Fabales</taxon>
        <taxon>Fabaceae</taxon>
        <taxon>Papilionoideae</taxon>
        <taxon>50 kb inversion clade</taxon>
        <taxon>NPAAA clade</taxon>
        <taxon>indigoferoid/millettioid clade</taxon>
        <taxon>Phaseoleae</taxon>
        <taxon>Canavalia</taxon>
    </lineage>
</organism>
<sequence length="178" mass="19944">MEEEIASMETNLHEELHRSSSSSPLCVKEKEANVTGNINNNIFSHEISLSMFSDAQYCYSILEAMPLPGPTWSTTAPCVLAEPQSSTHIEGSLEELEWGENQASSYTWWLGFLESLDDNMSSCEKLDHPFIDKNVEIQDSKLLSFDSSFVDAIDLTSSPDDWLMIPPMEMDLGDMVIP</sequence>
<keyword evidence="3" id="KW-1185">Reference proteome</keyword>